<keyword evidence="2" id="KW-0808">Transferase</keyword>
<dbReference type="GO" id="GO:0008168">
    <property type="term" value="F:methyltransferase activity"/>
    <property type="evidence" value="ECO:0007669"/>
    <property type="project" value="UniProtKB-KW"/>
</dbReference>
<evidence type="ECO:0000313" key="2">
    <source>
        <dbReference type="EMBL" id="MBK1835661.1"/>
    </source>
</evidence>
<organism evidence="2 3">
    <name type="scientific">Roseibacillus ishigakijimensis</name>
    <dbReference type="NCBI Taxonomy" id="454146"/>
    <lineage>
        <taxon>Bacteria</taxon>
        <taxon>Pseudomonadati</taxon>
        <taxon>Verrucomicrobiota</taxon>
        <taxon>Verrucomicrobiia</taxon>
        <taxon>Verrucomicrobiales</taxon>
        <taxon>Verrucomicrobiaceae</taxon>
        <taxon>Roseibacillus</taxon>
    </lineage>
</organism>
<accession>A0A934RU15</accession>
<dbReference type="RefSeq" id="WP_200393097.1">
    <property type="nucleotide sequence ID" value="NZ_JAENIO010000074.1"/>
</dbReference>
<feature type="region of interest" description="Disordered" evidence="1">
    <location>
        <begin position="1"/>
        <end position="22"/>
    </location>
</feature>
<dbReference type="AlphaFoldDB" id="A0A934RU15"/>
<dbReference type="SUPFAM" id="SSF53335">
    <property type="entry name" value="S-adenosyl-L-methionine-dependent methyltransferases"/>
    <property type="match status" value="2"/>
</dbReference>
<sequence>MEREGVDGLVPAHSPEGQVPYPHLLRVEGGTGSRRTNLLPVTCPFLSREAVDRTLRAYAPYREQLRREGIDHIMAHACRGLDLRVVDFCEIVKPHREKNSEGKSKRSSAPRLWPQLRNRFPLPGATGAIWSQPLPWMEREQSEEIARRIEQRREEGGFSPTGLRMLEIGAGGSTFQLASLVEELISVEHSAQWARELWPWLPGHVTLLHVPTEREVGEECRRGIQEDFASYLEVVGQLSGRFDFVLIDGRVRAECARLVVPLLKEEALVFFHDWERPRYRWVLLFYQCLTYLKGKQAGLAVLRAKPEGRKLCQGRSEWMVPFPGDEEAVKDDEEREDEGAALVEEILREMDFDPGLRVLEVEGRVGETLCRERGWRYSSLHSAHTGEAAFNGRDLPGAENAFDLVLLRGLLHRVPENAIALLEQASRVAENYVLVEELLNESHYPRRWQDALHERAPGGLYRSDEEWRQLFWIAGMRAFASG</sequence>
<proteinExistence type="predicted"/>
<dbReference type="GO" id="GO:0032259">
    <property type="term" value="P:methylation"/>
    <property type="evidence" value="ECO:0007669"/>
    <property type="project" value="UniProtKB-KW"/>
</dbReference>
<dbReference type="EMBL" id="JAENIO010000074">
    <property type="protein sequence ID" value="MBK1835661.1"/>
    <property type="molecule type" value="Genomic_DNA"/>
</dbReference>
<name>A0A934RU15_9BACT</name>
<reference evidence="2" key="1">
    <citation type="submission" date="2021-01" db="EMBL/GenBank/DDBJ databases">
        <title>Modified the classification status of verrucomicrobia.</title>
        <authorList>
            <person name="Feng X."/>
        </authorList>
    </citation>
    <scope>NUCLEOTIDE SEQUENCE</scope>
    <source>
        <strain evidence="2">KCTC 12986</strain>
    </source>
</reference>
<keyword evidence="3" id="KW-1185">Reference proteome</keyword>
<protein>
    <submittedName>
        <fullName evidence="2">Class I SAM-dependent methyltransferase</fullName>
    </submittedName>
</protein>
<evidence type="ECO:0000313" key="3">
    <source>
        <dbReference type="Proteomes" id="UP000604083"/>
    </source>
</evidence>
<dbReference type="InterPro" id="IPR029063">
    <property type="entry name" value="SAM-dependent_MTases_sf"/>
</dbReference>
<dbReference type="Gene3D" id="3.40.50.150">
    <property type="entry name" value="Vaccinia Virus protein VP39"/>
    <property type="match status" value="2"/>
</dbReference>
<evidence type="ECO:0000256" key="1">
    <source>
        <dbReference type="SAM" id="MobiDB-lite"/>
    </source>
</evidence>
<gene>
    <name evidence="2" type="ORF">JIN78_16475</name>
</gene>
<dbReference type="Proteomes" id="UP000604083">
    <property type="component" value="Unassembled WGS sequence"/>
</dbReference>
<comment type="caution">
    <text evidence="2">The sequence shown here is derived from an EMBL/GenBank/DDBJ whole genome shotgun (WGS) entry which is preliminary data.</text>
</comment>
<keyword evidence="2" id="KW-0489">Methyltransferase</keyword>